<evidence type="ECO:0000256" key="1">
    <source>
        <dbReference type="SAM" id="MobiDB-lite"/>
    </source>
</evidence>
<keyword evidence="3" id="KW-1185">Reference proteome</keyword>
<protein>
    <submittedName>
        <fullName evidence="2">Uncharacterized protein</fullName>
    </submittedName>
</protein>
<feature type="region of interest" description="Disordered" evidence="1">
    <location>
        <begin position="59"/>
        <end position="102"/>
    </location>
</feature>
<feature type="compositionally biased region" description="Gly residues" evidence="1">
    <location>
        <begin position="66"/>
        <end position="101"/>
    </location>
</feature>
<name>A0A4Z2E7J8_9TELE</name>
<dbReference type="EMBL" id="SRLO01014265">
    <property type="protein sequence ID" value="TNN24788.1"/>
    <property type="molecule type" value="Genomic_DNA"/>
</dbReference>
<sequence length="120" mass="12684">MAVVVTRPFRLPRRVFTRLERGQQGRLFAYRNTFNICAYGRVSSVNVNPHYHRRSRILHNGVHPAGPGGARRGQAGPGGARRGQAGPGGARRGQAGPGGAREGAAILTVMAAGASAPRYS</sequence>
<reference evidence="2 3" key="1">
    <citation type="submission" date="2019-03" db="EMBL/GenBank/DDBJ databases">
        <title>First draft genome of Liparis tanakae, snailfish: a comprehensive survey of snailfish specific genes.</title>
        <authorList>
            <person name="Kim W."/>
            <person name="Song I."/>
            <person name="Jeong J.-H."/>
            <person name="Kim D."/>
            <person name="Kim S."/>
            <person name="Ryu S."/>
            <person name="Song J.Y."/>
            <person name="Lee S.K."/>
        </authorList>
    </citation>
    <scope>NUCLEOTIDE SEQUENCE [LARGE SCALE GENOMIC DNA]</scope>
    <source>
        <tissue evidence="2">Muscle</tissue>
    </source>
</reference>
<evidence type="ECO:0000313" key="2">
    <source>
        <dbReference type="EMBL" id="TNN24788.1"/>
    </source>
</evidence>
<evidence type="ECO:0000313" key="3">
    <source>
        <dbReference type="Proteomes" id="UP000314294"/>
    </source>
</evidence>
<comment type="caution">
    <text evidence="2">The sequence shown here is derived from an EMBL/GenBank/DDBJ whole genome shotgun (WGS) entry which is preliminary data.</text>
</comment>
<dbReference type="Proteomes" id="UP000314294">
    <property type="component" value="Unassembled WGS sequence"/>
</dbReference>
<gene>
    <name evidence="2" type="ORF">EYF80_065086</name>
</gene>
<organism evidence="2 3">
    <name type="scientific">Liparis tanakae</name>
    <name type="common">Tanaka's snailfish</name>
    <dbReference type="NCBI Taxonomy" id="230148"/>
    <lineage>
        <taxon>Eukaryota</taxon>
        <taxon>Metazoa</taxon>
        <taxon>Chordata</taxon>
        <taxon>Craniata</taxon>
        <taxon>Vertebrata</taxon>
        <taxon>Euteleostomi</taxon>
        <taxon>Actinopterygii</taxon>
        <taxon>Neopterygii</taxon>
        <taxon>Teleostei</taxon>
        <taxon>Neoteleostei</taxon>
        <taxon>Acanthomorphata</taxon>
        <taxon>Eupercaria</taxon>
        <taxon>Perciformes</taxon>
        <taxon>Cottioidei</taxon>
        <taxon>Cottales</taxon>
        <taxon>Liparidae</taxon>
        <taxon>Liparis</taxon>
    </lineage>
</organism>
<proteinExistence type="predicted"/>
<dbReference type="AlphaFoldDB" id="A0A4Z2E7J8"/>
<accession>A0A4Z2E7J8</accession>